<gene>
    <name evidence="1" type="ORF">PHAMO_80122</name>
</gene>
<accession>H8FY93</accession>
<comment type="caution">
    <text evidence="1">The sequence shown here is derived from an EMBL/GenBank/DDBJ whole genome shotgun (WGS) entry which is preliminary data.</text>
</comment>
<evidence type="ECO:0000313" key="2">
    <source>
        <dbReference type="Proteomes" id="UP000004169"/>
    </source>
</evidence>
<dbReference type="STRING" id="1150626.PHAMO_80122"/>
<dbReference type="EMBL" id="CAHP01000060">
    <property type="protein sequence ID" value="CCG43331.1"/>
    <property type="molecule type" value="Genomic_DNA"/>
</dbReference>
<organism evidence="1 2">
    <name type="scientific">Magnetospirillum molischianum DSM 120</name>
    <dbReference type="NCBI Taxonomy" id="1150626"/>
    <lineage>
        <taxon>Bacteria</taxon>
        <taxon>Pseudomonadati</taxon>
        <taxon>Pseudomonadota</taxon>
        <taxon>Alphaproteobacteria</taxon>
        <taxon>Rhodospirillales</taxon>
        <taxon>Rhodospirillaceae</taxon>
        <taxon>Magnetospirillum</taxon>
    </lineage>
</organism>
<keyword evidence="2" id="KW-1185">Reference proteome</keyword>
<reference evidence="1 2" key="1">
    <citation type="journal article" date="2012" name="J. Bacteriol.">
        <title>Draft Genome Sequence of the Purple Photosynthetic Bacterium Phaeospirillum molischianum DSM120, a Particularly Versatile Bacterium.</title>
        <authorList>
            <person name="Duquesne K."/>
            <person name="Prima V."/>
            <person name="Ji B."/>
            <person name="Rouy Z."/>
            <person name="Medigue C."/>
            <person name="Talla E."/>
            <person name="Sturgis J.N."/>
        </authorList>
    </citation>
    <scope>NUCLEOTIDE SEQUENCE [LARGE SCALE GENOMIC DNA]</scope>
    <source>
        <strain evidence="2">DSM120</strain>
    </source>
</reference>
<name>H8FY93_MAGML</name>
<evidence type="ECO:0000313" key="1">
    <source>
        <dbReference type="EMBL" id="CCG43331.1"/>
    </source>
</evidence>
<dbReference type="RefSeq" id="WP_002731415.1">
    <property type="nucleotide sequence ID" value="NZ_CAHP01000060.1"/>
</dbReference>
<dbReference type="AlphaFoldDB" id="H8FY93"/>
<sequence>MKHDDMVGETYRSNGRTHRVIGVNEDCPDFVLVEDCETGEIGAQNADAVRVLLRQALVAVE</sequence>
<dbReference type="Proteomes" id="UP000004169">
    <property type="component" value="Unassembled WGS sequence"/>
</dbReference>
<proteinExistence type="predicted"/>
<protein>
    <submittedName>
        <fullName evidence="1">Uncharacterized protein</fullName>
    </submittedName>
</protein>